<keyword evidence="3" id="KW-1185">Reference proteome</keyword>
<evidence type="ECO:0000256" key="1">
    <source>
        <dbReference type="SAM" id="Phobius"/>
    </source>
</evidence>
<dbReference type="EMBL" id="JACJVN010000111">
    <property type="protein sequence ID" value="MBB6679799.1"/>
    <property type="molecule type" value="Genomic_DNA"/>
</dbReference>
<protein>
    <submittedName>
        <fullName evidence="2">Uncharacterized protein</fullName>
    </submittedName>
</protein>
<gene>
    <name evidence="2" type="ORF">H4Q31_21170</name>
</gene>
<keyword evidence="1" id="KW-0472">Membrane</keyword>
<sequence length="83" mass="9072">MTKKVIQDGKKLAYPKLKALFDVLFLIGVVLLLIKLGTLLLNRITPLDITLIGGKLIWNIGPLALMIAAGIGSGILKDKYRED</sequence>
<feature type="transmembrane region" description="Helical" evidence="1">
    <location>
        <begin position="56"/>
        <end position="76"/>
    </location>
</feature>
<feature type="transmembrane region" description="Helical" evidence="1">
    <location>
        <begin position="20"/>
        <end position="44"/>
    </location>
</feature>
<comment type="caution">
    <text evidence="2">The sequence shown here is derived from an EMBL/GenBank/DDBJ whole genome shotgun (WGS) entry which is preliminary data.</text>
</comment>
<dbReference type="Proteomes" id="UP000574133">
    <property type="component" value="Unassembled WGS sequence"/>
</dbReference>
<dbReference type="AlphaFoldDB" id="A0A841TIW6"/>
<keyword evidence="1" id="KW-1133">Transmembrane helix</keyword>
<accession>A0A841TIW6</accession>
<evidence type="ECO:0000313" key="2">
    <source>
        <dbReference type="EMBL" id="MBB6679799.1"/>
    </source>
</evidence>
<organism evidence="2 3">
    <name type="scientific">Cohnella lubricantis</name>
    <dbReference type="NCBI Taxonomy" id="2163172"/>
    <lineage>
        <taxon>Bacteria</taxon>
        <taxon>Bacillati</taxon>
        <taxon>Bacillota</taxon>
        <taxon>Bacilli</taxon>
        <taxon>Bacillales</taxon>
        <taxon>Paenibacillaceae</taxon>
        <taxon>Cohnella</taxon>
    </lineage>
</organism>
<reference evidence="2 3" key="1">
    <citation type="submission" date="2020-08" db="EMBL/GenBank/DDBJ databases">
        <title>Cohnella phylogeny.</title>
        <authorList>
            <person name="Dunlap C."/>
        </authorList>
    </citation>
    <scope>NUCLEOTIDE SEQUENCE [LARGE SCALE GENOMIC DNA]</scope>
    <source>
        <strain evidence="2 3">DSM 103658</strain>
    </source>
</reference>
<name>A0A841TIW6_9BACL</name>
<proteinExistence type="predicted"/>
<evidence type="ECO:0000313" key="3">
    <source>
        <dbReference type="Proteomes" id="UP000574133"/>
    </source>
</evidence>
<keyword evidence="1" id="KW-0812">Transmembrane</keyword>